<keyword evidence="3" id="KW-1185">Reference proteome</keyword>
<keyword evidence="1" id="KW-0472">Membrane</keyword>
<evidence type="ECO:0000313" key="2">
    <source>
        <dbReference type="EMBL" id="OVE83358.1"/>
    </source>
</evidence>
<dbReference type="OrthoDB" id="200801at2157"/>
<keyword evidence="1" id="KW-1133">Transmembrane helix</keyword>
<feature type="transmembrane region" description="Helical" evidence="1">
    <location>
        <begin position="26"/>
        <end position="43"/>
    </location>
</feature>
<organism evidence="2 3">
    <name type="scientific">Natronolimnobius baerhuensis</name>
    <dbReference type="NCBI Taxonomy" id="253108"/>
    <lineage>
        <taxon>Archaea</taxon>
        <taxon>Methanobacteriati</taxon>
        <taxon>Methanobacteriota</taxon>
        <taxon>Stenosarchaea group</taxon>
        <taxon>Halobacteria</taxon>
        <taxon>Halobacteriales</taxon>
        <taxon>Natrialbaceae</taxon>
        <taxon>Natronolimnobius</taxon>
    </lineage>
</organism>
<evidence type="ECO:0000256" key="1">
    <source>
        <dbReference type="SAM" id="Phobius"/>
    </source>
</evidence>
<dbReference type="RefSeq" id="WP_054863696.1">
    <property type="nucleotide sequence ID" value="NZ_MWPH01000003.1"/>
</dbReference>
<comment type="caution">
    <text evidence="2">The sequence shown here is derived from an EMBL/GenBank/DDBJ whole genome shotgun (WGS) entry which is preliminary data.</text>
</comment>
<dbReference type="AlphaFoldDB" id="A0A202E585"/>
<sequence>MAVSDRATTPRAKLGLYHTARWVGRLYLFAVVVALAYGSNWIIETAGLIPDGYIGTLWASLSVLLVIIGAVFVPLLLATTSDI</sequence>
<dbReference type="EMBL" id="MWPH01000003">
    <property type="protein sequence ID" value="OVE83358.1"/>
    <property type="molecule type" value="Genomic_DNA"/>
</dbReference>
<accession>A0A202E585</accession>
<evidence type="ECO:0000313" key="3">
    <source>
        <dbReference type="Proteomes" id="UP000196084"/>
    </source>
</evidence>
<proteinExistence type="predicted"/>
<name>A0A202E585_9EURY</name>
<protein>
    <submittedName>
        <fullName evidence="2">Uncharacterized protein</fullName>
    </submittedName>
</protein>
<gene>
    <name evidence="2" type="ORF">B2G88_12910</name>
</gene>
<feature type="transmembrane region" description="Helical" evidence="1">
    <location>
        <begin position="55"/>
        <end position="78"/>
    </location>
</feature>
<keyword evidence="1" id="KW-0812">Transmembrane</keyword>
<reference evidence="2 3" key="1">
    <citation type="submission" date="2017-02" db="EMBL/GenBank/DDBJ databases">
        <title>Natronthermophilus aegyptiacus gen. nov.,sp. nov., an aerobic, extremely halophilic alkalithermophilic archaeon isolated from the athalassohaline Wadi An Natrun, Egypt.</title>
        <authorList>
            <person name="Zhao B."/>
        </authorList>
    </citation>
    <scope>NUCLEOTIDE SEQUENCE [LARGE SCALE GENOMIC DNA]</scope>
    <source>
        <strain evidence="2 3">CGMCC 1.3597</strain>
    </source>
</reference>
<dbReference type="Proteomes" id="UP000196084">
    <property type="component" value="Unassembled WGS sequence"/>
</dbReference>